<accession>A0A232EYB9</accession>
<evidence type="ECO:0000313" key="11">
    <source>
        <dbReference type="EMBL" id="OXU23299.1"/>
    </source>
</evidence>
<organism evidence="11 12">
    <name type="scientific">Trichomalopsis sarcophagae</name>
    <dbReference type="NCBI Taxonomy" id="543379"/>
    <lineage>
        <taxon>Eukaryota</taxon>
        <taxon>Metazoa</taxon>
        <taxon>Ecdysozoa</taxon>
        <taxon>Arthropoda</taxon>
        <taxon>Hexapoda</taxon>
        <taxon>Insecta</taxon>
        <taxon>Pterygota</taxon>
        <taxon>Neoptera</taxon>
        <taxon>Endopterygota</taxon>
        <taxon>Hymenoptera</taxon>
        <taxon>Apocrita</taxon>
        <taxon>Proctotrupomorpha</taxon>
        <taxon>Chalcidoidea</taxon>
        <taxon>Pteromalidae</taxon>
        <taxon>Pteromalinae</taxon>
        <taxon>Trichomalopsis</taxon>
    </lineage>
</organism>
<dbReference type="GO" id="GO:0005886">
    <property type="term" value="C:plasma membrane"/>
    <property type="evidence" value="ECO:0007669"/>
    <property type="project" value="UniProtKB-SubCell"/>
</dbReference>
<keyword evidence="7" id="KW-0862">Zinc</keyword>
<dbReference type="PANTHER" id="PTHR11733">
    <property type="entry name" value="ZINC METALLOPROTEASE FAMILY M13 NEPRILYSIN-RELATED"/>
    <property type="match status" value="1"/>
</dbReference>
<dbReference type="InterPro" id="IPR008753">
    <property type="entry name" value="Peptidase_M13_N"/>
</dbReference>
<dbReference type="SUPFAM" id="SSF55486">
    <property type="entry name" value="Metalloproteases ('zincins'), catalytic domain"/>
    <property type="match status" value="2"/>
</dbReference>
<keyword evidence="6" id="KW-0378">Hydrolase</keyword>
<keyword evidence="5" id="KW-0479">Metal-binding</keyword>
<evidence type="ECO:0000259" key="9">
    <source>
        <dbReference type="Pfam" id="PF01431"/>
    </source>
</evidence>
<reference evidence="11 12" key="1">
    <citation type="journal article" date="2017" name="Curr. Biol.">
        <title>The Evolution of Venom by Co-option of Single-Copy Genes.</title>
        <authorList>
            <person name="Martinson E.O."/>
            <person name="Mrinalini"/>
            <person name="Kelkar Y.D."/>
            <person name="Chang C.H."/>
            <person name="Werren J.H."/>
        </authorList>
    </citation>
    <scope>NUCLEOTIDE SEQUENCE [LARGE SCALE GENOMIC DNA]</scope>
    <source>
        <strain evidence="11 12">Alberta</strain>
        <tissue evidence="11">Whole body</tissue>
    </source>
</reference>
<evidence type="ECO:0000256" key="7">
    <source>
        <dbReference type="ARBA" id="ARBA00022833"/>
    </source>
</evidence>
<feature type="domain" description="Peptidase M13 N-terminal" evidence="10">
    <location>
        <begin position="596"/>
        <end position="995"/>
    </location>
</feature>
<dbReference type="CDD" id="cd08662">
    <property type="entry name" value="M13"/>
    <property type="match status" value="2"/>
</dbReference>
<feature type="domain" description="Peptidase M13 C-terminal" evidence="9">
    <location>
        <begin position="408"/>
        <end position="581"/>
    </location>
</feature>
<feature type="domain" description="Peptidase M13 N-terminal" evidence="10">
    <location>
        <begin position="4"/>
        <end position="345"/>
    </location>
</feature>
<dbReference type="InterPro" id="IPR024079">
    <property type="entry name" value="MetalloPept_cat_dom_sf"/>
</dbReference>
<dbReference type="Gene3D" id="3.40.390.10">
    <property type="entry name" value="Collagenase (Catalytic Domain)"/>
    <property type="match status" value="2"/>
</dbReference>
<dbReference type="InterPro" id="IPR018497">
    <property type="entry name" value="Peptidase_M13_C"/>
</dbReference>
<keyword evidence="8" id="KW-0482">Metalloprotease</keyword>
<name>A0A232EYB9_9HYME</name>
<dbReference type="GO" id="GO:0046872">
    <property type="term" value="F:metal ion binding"/>
    <property type="evidence" value="ECO:0007669"/>
    <property type="project" value="UniProtKB-KW"/>
</dbReference>
<evidence type="ECO:0000256" key="3">
    <source>
        <dbReference type="ARBA" id="ARBA00007357"/>
    </source>
</evidence>
<comment type="caution">
    <text evidence="11">The sequence shown here is derived from an EMBL/GenBank/DDBJ whole genome shotgun (WGS) entry which is preliminary data.</text>
</comment>
<dbReference type="AlphaFoldDB" id="A0A232EYB9"/>
<dbReference type="PRINTS" id="PR00786">
    <property type="entry name" value="NEPRILYSIN"/>
</dbReference>
<dbReference type="STRING" id="543379.A0A232EYB9"/>
<dbReference type="Proteomes" id="UP000215335">
    <property type="component" value="Unassembled WGS sequence"/>
</dbReference>
<evidence type="ECO:0000256" key="5">
    <source>
        <dbReference type="ARBA" id="ARBA00022723"/>
    </source>
</evidence>
<dbReference type="GO" id="GO:0016485">
    <property type="term" value="P:protein processing"/>
    <property type="evidence" value="ECO:0007669"/>
    <property type="project" value="TreeGrafter"/>
</dbReference>
<keyword evidence="4" id="KW-0645">Protease</keyword>
<proteinExistence type="inferred from homology"/>
<comment type="subcellular location">
    <subcellularLocation>
        <location evidence="2">Cell membrane</location>
        <topology evidence="2">Single-pass type II membrane protein</topology>
    </subcellularLocation>
</comment>
<feature type="domain" description="Peptidase M13 C-terminal" evidence="9">
    <location>
        <begin position="1056"/>
        <end position="1260"/>
    </location>
</feature>
<comment type="cofactor">
    <cofactor evidence="1">
        <name>Zn(2+)</name>
        <dbReference type="ChEBI" id="CHEBI:29105"/>
    </cofactor>
</comment>
<dbReference type="EMBL" id="NNAY01001657">
    <property type="protein sequence ID" value="OXU23299.1"/>
    <property type="molecule type" value="Genomic_DNA"/>
</dbReference>
<dbReference type="Pfam" id="PF05649">
    <property type="entry name" value="Peptidase_M13_N"/>
    <property type="match status" value="2"/>
</dbReference>
<gene>
    <name evidence="11" type="ORF">TSAR_009103</name>
</gene>
<comment type="similarity">
    <text evidence="3">Belongs to the peptidase M13 family.</text>
</comment>
<evidence type="ECO:0000313" key="12">
    <source>
        <dbReference type="Proteomes" id="UP000215335"/>
    </source>
</evidence>
<keyword evidence="12" id="KW-1185">Reference proteome</keyword>
<evidence type="ECO:0000256" key="8">
    <source>
        <dbReference type="ARBA" id="ARBA00023049"/>
    </source>
</evidence>
<dbReference type="Pfam" id="PF01431">
    <property type="entry name" value="Peptidase_M13"/>
    <property type="match status" value="2"/>
</dbReference>
<dbReference type="InterPro" id="IPR042089">
    <property type="entry name" value="Peptidase_M13_dom_2"/>
</dbReference>
<dbReference type="GO" id="GO:0004222">
    <property type="term" value="F:metalloendopeptidase activity"/>
    <property type="evidence" value="ECO:0007669"/>
    <property type="project" value="InterPro"/>
</dbReference>
<evidence type="ECO:0000256" key="1">
    <source>
        <dbReference type="ARBA" id="ARBA00001947"/>
    </source>
</evidence>
<evidence type="ECO:0000259" key="10">
    <source>
        <dbReference type="Pfam" id="PF05649"/>
    </source>
</evidence>
<evidence type="ECO:0000256" key="2">
    <source>
        <dbReference type="ARBA" id="ARBA00004401"/>
    </source>
</evidence>
<protein>
    <recommendedName>
        <fullName evidence="13">Peptidase M13 N-terminal domain-containing protein</fullName>
    </recommendedName>
</protein>
<dbReference type="PANTHER" id="PTHR11733:SF224">
    <property type="entry name" value="NEPRILYSIN-2"/>
    <property type="match status" value="1"/>
</dbReference>
<evidence type="ECO:0000256" key="4">
    <source>
        <dbReference type="ARBA" id="ARBA00022670"/>
    </source>
</evidence>
<dbReference type="InterPro" id="IPR000718">
    <property type="entry name" value="Peptidase_M13"/>
</dbReference>
<evidence type="ECO:0008006" key="13">
    <source>
        <dbReference type="Google" id="ProtNLM"/>
    </source>
</evidence>
<dbReference type="PROSITE" id="PS51885">
    <property type="entry name" value="NEPRILYSIN"/>
    <property type="match status" value="2"/>
</dbReference>
<sequence>MIKENVKPNDISAVRKLKNYYQNCIDETRMEADGTEPVLKILENIGGWPLLNGDDWDENDFDWIDTVYKIHNEKFPVFFPTAISVTLDKKKSTKVLPKILTAATEIEKTFFLGDSGKKLKKAYFNFIVNIAATLGADKDQIYEEVKDIFDFEMNLYKIETEDSQKQSQEQTIMTLKELSKNYPSIPWLELLNHVFNPSDVIIDETEVVIIEDLEYITKLEKLIEITPKRIIANYLVWKVVQSSLGYMSSEFRVLEADYLNQVNGRTQTPDRASKCLTDVMKAFPIAVSAMYVRENFDQSIKDDVSEIVSNIKKQTKRNLEKISWMDDQTRKSAIEKLEAMGVTVGHADELMEDDKVDGYYKDLVINPGSYLHSDFNLSMFLQNENYKMLRKHLNLSNWTMHQSAVIINAYYMLQKNSIEIPAGFLQGTFFQRDRPQYLNYGAMGTIIGHEVTHAFDSNGRKFDKNGNLKNWWKSNTEKEFLKKAQCIIDQYSNFTINQIQLHVNGDKTQSENIADNGGFKAAYLAYKEWTKTQRVSEGCLPVLNYTPEQMFWISAASSWCSKHSSEYLKNLVTSDVHSPDMSPQFIRNNINETADPCNNFFDFTCGVFVSKAVVSDSKPATGYLHVVEEKVMKEVSELLQEKINLTEPRIFELAKQYFKTCLDQTSNENIGLLSLSEIVGQLGGWPLILGDSWQENEFDWAETDIKLRRIGFIPQYLMKFYVFNDLYNSSRNLLHIAPATLELHPIFLKLGFNHQSVQIFYNFMVNVAVYLGADRVRAATKLADVLTFEMQLANAASTTYSEPTNNFTIQNLETHIPIISWLKYLNGLAEPAVHLEINDIVHVENRNYLNQLAFLMTTTRKRTIANYIIWRIIYESILHLNTVLRDMYTQFLTAFNGKKPEPIPRWKECAALLVDKTKGIPVGVSSLYIRRFFNEETRRDVRDIVHAIGDEFKLVILKIPTCMIITCLFLPWLDDAAKINAIKKSLFMKQIVGYPDQLKNIKMIDDYSRTLEIFSDNFLKNILNVQRFHYEHSMLGLKETIDKREWLSFTDSTTINAYYYSVFNSFVLLAAFIQPPLFDHNGPTYVKYGSIGFIIGHETMHAYDAGRIFYDETGSFNPQLSHAHQLEYAKRITCYIQQYEQFKDDELGLHVDGKLIINENLADNVGIKVAYNAYKKWEQEHIVEEKLPGLNYTQEQIFWISSVNVLCSKYTPENRMNLLLTEEHTPDKFRAKGHVSNLEEFAKAFNCPKNSPMNPTLKCNLS</sequence>
<dbReference type="Gene3D" id="1.10.1380.10">
    <property type="entry name" value="Neutral endopeptidase , domain2"/>
    <property type="match status" value="2"/>
</dbReference>
<evidence type="ECO:0000256" key="6">
    <source>
        <dbReference type="ARBA" id="ARBA00022801"/>
    </source>
</evidence>